<dbReference type="PANTHER" id="PTHR47234:SF2">
    <property type="entry name" value="TONB-DEPENDENT RECEPTOR"/>
    <property type="match status" value="1"/>
</dbReference>
<dbReference type="PANTHER" id="PTHR47234">
    <property type="match status" value="1"/>
</dbReference>
<dbReference type="RefSeq" id="WP_062900657.1">
    <property type="nucleotide sequence ID" value="NZ_CP013342.1"/>
</dbReference>
<dbReference type="Gene3D" id="2.40.170.20">
    <property type="entry name" value="TonB-dependent receptor, beta-barrel domain"/>
    <property type="match status" value="1"/>
</dbReference>
<evidence type="ECO:0000313" key="9">
    <source>
        <dbReference type="Proteomes" id="UP000076234"/>
    </source>
</evidence>
<comment type="similarity">
    <text evidence="4">Belongs to the TonB-dependent receptor family.</text>
</comment>
<feature type="chain" id="PRO_5007502412" evidence="5">
    <location>
        <begin position="30"/>
        <end position="1025"/>
    </location>
</feature>
<dbReference type="InterPro" id="IPR036942">
    <property type="entry name" value="Beta-barrel_TonB_sf"/>
</dbReference>
<evidence type="ECO:0000313" key="8">
    <source>
        <dbReference type="EMBL" id="AMU93507.1"/>
    </source>
</evidence>
<accession>A0A142VW44</accession>
<dbReference type="InterPro" id="IPR037066">
    <property type="entry name" value="Plug_dom_sf"/>
</dbReference>
<feature type="signal peptide" evidence="5">
    <location>
        <begin position="1"/>
        <end position="29"/>
    </location>
</feature>
<dbReference type="Pfam" id="PF07715">
    <property type="entry name" value="Plug"/>
    <property type="match status" value="1"/>
</dbReference>
<evidence type="ECO:0000256" key="1">
    <source>
        <dbReference type="ARBA" id="ARBA00004442"/>
    </source>
</evidence>
<evidence type="ECO:0000259" key="7">
    <source>
        <dbReference type="Pfam" id="PF07715"/>
    </source>
</evidence>
<evidence type="ECO:0000256" key="4">
    <source>
        <dbReference type="RuleBase" id="RU003357"/>
    </source>
</evidence>
<organism evidence="8 9">
    <name type="scientific">Sphingopyxis terrae subsp. terrae NBRC 15098</name>
    <dbReference type="NCBI Taxonomy" id="1219058"/>
    <lineage>
        <taxon>Bacteria</taxon>
        <taxon>Pseudomonadati</taxon>
        <taxon>Pseudomonadota</taxon>
        <taxon>Alphaproteobacteria</taxon>
        <taxon>Sphingomonadales</taxon>
        <taxon>Sphingomonadaceae</taxon>
        <taxon>Sphingopyxis</taxon>
    </lineage>
</organism>
<dbReference type="Pfam" id="PF00593">
    <property type="entry name" value="TonB_dep_Rec_b-barrel"/>
    <property type="match status" value="1"/>
</dbReference>
<dbReference type="GO" id="GO:0009279">
    <property type="term" value="C:cell outer membrane"/>
    <property type="evidence" value="ECO:0007669"/>
    <property type="project" value="UniProtKB-SubCell"/>
</dbReference>
<sequence length="1025" mass="108307">MITVRAMRAGLYGGLSALAILAAAAPAAAQDVAPDASADADSSTQIIVTGSRIARTDADTIQPTLVTTSDQIDRRGYTNVAQALSEIAAFGVPGNSNVGAQEGPFGSGQTFVDFFSLGSQRTLTLVNGRRFVSSNTASVFGPAGPGSQVDLNVIPETLVDRIETVAVGGAPIYGSDAIAGTVNIILKRDFDGLEIKGQAGVSQRGDAPDYRISVIWGADFADGRGHITLSGEWNRARGLATGDRFLTSAAGPFFTTAADPASPFQQQLYYDQRLNVFTNSGVPLAFDSIPEFGGIFDASGNVLTFNDAGRLVPLDFGTRTGSLFESSGGNGFATKDYGNLSTNNDRYLATALGSFDLSDTVRWFGEGWYAHSKGTNIAAQPLYNTALAGPGTSPNGNLVLSLDNPYLIDADRATIRDNLAAYGLLGGIPIDADGDGNPDFATAPDSFLMARANTDLTTGRADTTVELYRFVTGLDGELGGGDRIYKWDVSANYGHSKTRGRERVLVQQNFLNAVDAVDEGVFGGGAANGNIICRPGYSNANIATLNATCAPLDLFGVGRFSQAALDYVTTIADPTATNSQFVLSASVNGPLFQLPGGDVIASLGYEHRHEKTAFDPGAYYYGEDVGGGFRMPFGRSIPIDPVRGSFTTNEFSGELKIPVVTPGMDSFVNAFELDGAARYIDHSAAGGDWTWTAGGRLSPVADVTIRGNFTRSVRAPAITESFSPTSLAFATANDPCDRRFVNSGPNPAQRRANCIAGGIANPDAFTSNIVGFTAPISVSGNAALKNERADSWTVGAIVRPRFVPGLTITADWVDIRLRDAIILLGAGQTLDACYDAVAYPATVCGQIDRDPGGQVTFVRTGYANAASMDFRGLTAEIAYRREIAADTALGLSLNYFYLDKLQTRVGTGDIDTARGEIGNPKHSFTANVTVDRGPVNLLWQTQYYGKSVWNADAAPNALEYSGVGSWWLFNASLGVDVSKQFSLRLIVDNVFDAKPPFPAPAANGTITYYSGILGRYFRASATAKF</sequence>
<evidence type="ECO:0000256" key="2">
    <source>
        <dbReference type="ARBA" id="ARBA00023136"/>
    </source>
</evidence>
<dbReference type="EMBL" id="CP013342">
    <property type="protein sequence ID" value="AMU93507.1"/>
    <property type="molecule type" value="Genomic_DNA"/>
</dbReference>
<dbReference type="AlphaFoldDB" id="A0A142VW44"/>
<proteinExistence type="inferred from homology"/>
<dbReference type="Gene3D" id="2.170.130.10">
    <property type="entry name" value="TonB-dependent receptor, plug domain"/>
    <property type="match status" value="1"/>
</dbReference>
<dbReference type="InterPro" id="IPR012910">
    <property type="entry name" value="Plug_dom"/>
</dbReference>
<dbReference type="InterPro" id="IPR000531">
    <property type="entry name" value="Beta-barrel_TonB"/>
</dbReference>
<name>A0A142VW44_9SPHN</name>
<reference evidence="9" key="1">
    <citation type="submission" date="2015-11" db="EMBL/GenBank/DDBJ databases">
        <title>Complete genome sequence of a polyethylene glycol-degrading strain Sphingopyxis terrae strain 203-1 (NBRC 15098).</title>
        <authorList>
            <person name="Yoshiyuki O."/>
            <person name="Shouta N."/>
            <person name="Nagata Y."/>
            <person name="Numata M."/>
            <person name="Tsuchikane K."/>
            <person name="Hosoyama A."/>
            <person name="Yamazoe A."/>
            <person name="Tsuda M."/>
            <person name="Fujita N."/>
            <person name="Kawai F."/>
        </authorList>
    </citation>
    <scope>NUCLEOTIDE SEQUENCE [LARGE SCALE GENOMIC DNA]</scope>
    <source>
        <strain evidence="9">203-1</strain>
    </source>
</reference>
<evidence type="ECO:0000256" key="5">
    <source>
        <dbReference type="SAM" id="SignalP"/>
    </source>
</evidence>
<feature type="domain" description="TonB-dependent receptor plug" evidence="7">
    <location>
        <begin position="58"/>
        <end position="181"/>
    </location>
</feature>
<dbReference type="KEGG" id="ster:AOA14_02670"/>
<keyword evidence="8" id="KW-0675">Receptor</keyword>
<keyword evidence="2 4" id="KW-0472">Membrane</keyword>
<dbReference type="SUPFAM" id="SSF56935">
    <property type="entry name" value="Porins"/>
    <property type="match status" value="1"/>
</dbReference>
<gene>
    <name evidence="8" type="ORF">AOA14_02670</name>
</gene>
<comment type="subcellular location">
    <subcellularLocation>
        <location evidence="1 4">Cell outer membrane</location>
    </subcellularLocation>
</comment>
<reference evidence="8 9" key="2">
    <citation type="journal article" date="2016" name="Genome Announc.">
        <title>Complete Genome Sequence of Sphingopyxis terrae Strain 203-1 (NBRC 111660), a Polyethylene Glycol Degrader.</title>
        <authorList>
            <person name="Ohtsubo Y."/>
            <person name="Nonoyama S."/>
            <person name="Nagata Y."/>
            <person name="Numata M."/>
            <person name="Tsuchikane K."/>
            <person name="Hosoyama A."/>
            <person name="Yamazoe A."/>
            <person name="Tsuda M."/>
            <person name="Fujita N."/>
            <person name="Kawai F."/>
        </authorList>
    </citation>
    <scope>NUCLEOTIDE SEQUENCE [LARGE SCALE GENOMIC DNA]</scope>
    <source>
        <strain evidence="8 9">203-1</strain>
    </source>
</reference>
<protein>
    <submittedName>
        <fullName evidence="8">TonB-dependent receptor</fullName>
    </submittedName>
</protein>
<feature type="domain" description="TonB-dependent receptor-like beta-barrel" evidence="6">
    <location>
        <begin position="459"/>
        <end position="990"/>
    </location>
</feature>
<keyword evidence="4" id="KW-0798">TonB box</keyword>
<evidence type="ECO:0000256" key="3">
    <source>
        <dbReference type="ARBA" id="ARBA00023237"/>
    </source>
</evidence>
<evidence type="ECO:0000259" key="6">
    <source>
        <dbReference type="Pfam" id="PF00593"/>
    </source>
</evidence>
<keyword evidence="3" id="KW-0998">Cell outer membrane</keyword>
<dbReference type="STRING" id="1219058.AOA14_02670"/>
<dbReference type="Proteomes" id="UP000076234">
    <property type="component" value="Chromosome"/>
</dbReference>
<keyword evidence="5" id="KW-0732">Signal</keyword>